<dbReference type="PIRSF" id="PIRSF006170">
    <property type="entry name" value="YfgM"/>
    <property type="match status" value="1"/>
</dbReference>
<dbReference type="Proteomes" id="UP000545507">
    <property type="component" value="Unassembled WGS sequence"/>
</dbReference>
<evidence type="ECO:0000256" key="6">
    <source>
        <dbReference type="ARBA" id="ARBA00023186"/>
    </source>
</evidence>
<dbReference type="Gene3D" id="1.25.40.10">
    <property type="entry name" value="Tetratricopeptide repeat domain"/>
    <property type="match status" value="1"/>
</dbReference>
<feature type="domain" description="Ancillary SecYEG translocon subunit/Cell division coordinator CpoB TPR" evidence="10">
    <location>
        <begin position="17"/>
        <end position="210"/>
    </location>
</feature>
<dbReference type="RefSeq" id="WP_177134912.1">
    <property type="nucleotide sequence ID" value="NZ_VYGV01000006.1"/>
</dbReference>
<comment type="subcellular location">
    <subcellularLocation>
        <location evidence="1">Cell membrane</location>
        <topology evidence="1">Single-pass type II membrane protein</topology>
    </subcellularLocation>
</comment>
<dbReference type="EMBL" id="VYGV01000006">
    <property type="protein sequence ID" value="NWF45191.1"/>
    <property type="molecule type" value="Genomic_DNA"/>
</dbReference>
<keyword evidence="3 9" id="KW-0812">Transmembrane</keyword>
<evidence type="ECO:0000259" key="10">
    <source>
        <dbReference type="Pfam" id="PF09976"/>
    </source>
</evidence>
<evidence type="ECO:0000256" key="4">
    <source>
        <dbReference type="ARBA" id="ARBA00022989"/>
    </source>
</evidence>
<keyword evidence="6" id="KW-0143">Chaperone</keyword>
<protein>
    <recommendedName>
        <fullName evidence="8">Ancillary SecYEG translocon subunit</fullName>
    </recommendedName>
</protein>
<keyword evidence="2" id="KW-1003">Cell membrane</keyword>
<evidence type="ECO:0000256" key="1">
    <source>
        <dbReference type="ARBA" id="ARBA00004401"/>
    </source>
</evidence>
<dbReference type="AlphaFoldDB" id="A0A7Y8GVF7"/>
<comment type="caution">
    <text evidence="11">The sequence shown here is derived from an EMBL/GenBank/DDBJ whole genome shotgun (WGS) entry which is preliminary data.</text>
</comment>
<dbReference type="GO" id="GO:0044877">
    <property type="term" value="F:protein-containing complex binding"/>
    <property type="evidence" value="ECO:0007669"/>
    <property type="project" value="InterPro"/>
</dbReference>
<dbReference type="GO" id="GO:0005886">
    <property type="term" value="C:plasma membrane"/>
    <property type="evidence" value="ECO:0007669"/>
    <property type="project" value="UniProtKB-SubCell"/>
</dbReference>
<dbReference type="InterPro" id="IPR011990">
    <property type="entry name" value="TPR-like_helical_dom_sf"/>
</dbReference>
<proteinExistence type="inferred from homology"/>
<evidence type="ECO:0000313" key="11">
    <source>
        <dbReference type="EMBL" id="NWF45191.1"/>
    </source>
</evidence>
<dbReference type="Pfam" id="PF09976">
    <property type="entry name" value="TPR_21"/>
    <property type="match status" value="1"/>
</dbReference>
<dbReference type="InterPro" id="IPR018704">
    <property type="entry name" value="SecYEG/CpoB_TPR"/>
</dbReference>
<evidence type="ECO:0000256" key="2">
    <source>
        <dbReference type="ARBA" id="ARBA00022475"/>
    </source>
</evidence>
<dbReference type="PANTHER" id="PTHR38035">
    <property type="entry name" value="UPF0070 PROTEIN YFGM"/>
    <property type="match status" value="1"/>
</dbReference>
<accession>A0A7Y8GVF7</accession>
<feature type="transmembrane region" description="Helical" evidence="9">
    <location>
        <begin position="20"/>
        <end position="41"/>
    </location>
</feature>
<evidence type="ECO:0000313" key="12">
    <source>
        <dbReference type="Proteomes" id="UP000545507"/>
    </source>
</evidence>
<comment type="similarity">
    <text evidence="7">Belongs to the YfgM family.</text>
</comment>
<dbReference type="SUPFAM" id="SSF48452">
    <property type="entry name" value="TPR-like"/>
    <property type="match status" value="1"/>
</dbReference>
<reference evidence="11 12" key="1">
    <citation type="submission" date="2019-09" db="EMBL/GenBank/DDBJ databases">
        <title>Hydrogenophaga aromatica sp. nov., isolated from a para-xylene-degrading enrichment culture.</title>
        <authorList>
            <person name="Tancsics A."/>
            <person name="Banerjee S."/>
        </authorList>
    </citation>
    <scope>NUCLEOTIDE SEQUENCE [LARGE SCALE GENOMIC DNA]</scope>
    <source>
        <strain evidence="11 12">D2P1</strain>
    </source>
</reference>
<keyword evidence="4 9" id="KW-1133">Transmembrane helix</keyword>
<evidence type="ECO:0000256" key="9">
    <source>
        <dbReference type="SAM" id="Phobius"/>
    </source>
</evidence>
<evidence type="ECO:0000256" key="3">
    <source>
        <dbReference type="ARBA" id="ARBA00022692"/>
    </source>
</evidence>
<dbReference type="InterPro" id="IPR026039">
    <property type="entry name" value="YfgM"/>
</dbReference>
<gene>
    <name evidence="11" type="ORF">F3K02_07985</name>
</gene>
<name>A0A7Y8GVF7_9BURK</name>
<evidence type="ECO:0000256" key="5">
    <source>
        <dbReference type="ARBA" id="ARBA00023136"/>
    </source>
</evidence>
<evidence type="ECO:0000256" key="8">
    <source>
        <dbReference type="ARBA" id="ARBA00024235"/>
    </source>
</evidence>
<keyword evidence="12" id="KW-1185">Reference proteome</keyword>
<evidence type="ECO:0000256" key="7">
    <source>
        <dbReference type="ARBA" id="ARBA00024197"/>
    </source>
</evidence>
<keyword evidence="5 9" id="KW-0472">Membrane</keyword>
<dbReference type="PANTHER" id="PTHR38035:SF1">
    <property type="entry name" value="ANCILLARY SECYEG TRANSLOCON SUBUNIT"/>
    <property type="match status" value="1"/>
</dbReference>
<sequence>MAKHLDLEEQEQLDQIKHFWAQYGNLITWVLIAVFGSMAAWNGWNYWQRSQAAKASALYEEIERAALASDADKIQRAYLEMTDRFAGTTFAAQGALLAGKTLYESGKVDGARAALTWVSEKASDTSLQAIARLRLAALDVESKAFDQALKTLETPMPKSFEPLAADRRGDVFLAQGKTEEAKTQYQAAWRALGAQTEYRQLVEVKLASLGVDASTLGGAAEVTR</sequence>
<organism evidence="11 12">
    <name type="scientific">Hydrogenophaga aromaticivorans</name>
    <dbReference type="NCBI Taxonomy" id="2610898"/>
    <lineage>
        <taxon>Bacteria</taxon>
        <taxon>Pseudomonadati</taxon>
        <taxon>Pseudomonadota</taxon>
        <taxon>Betaproteobacteria</taxon>
        <taxon>Burkholderiales</taxon>
        <taxon>Comamonadaceae</taxon>
        <taxon>Hydrogenophaga</taxon>
    </lineage>
</organism>